<dbReference type="InterPro" id="IPR011989">
    <property type="entry name" value="ARM-like"/>
</dbReference>
<comment type="caution">
    <text evidence="10">The sequence shown here is derived from an EMBL/GenBank/DDBJ whole genome shotgun (WGS) entry which is preliminary data.</text>
</comment>
<dbReference type="PROSITE" id="PS50302">
    <property type="entry name" value="PUM"/>
    <property type="match status" value="7"/>
</dbReference>
<evidence type="ECO:0000256" key="2">
    <source>
        <dbReference type="ARBA" id="ARBA00022490"/>
    </source>
</evidence>
<dbReference type="EMBL" id="JBJXBP010000004">
    <property type="protein sequence ID" value="KAL3835351.1"/>
    <property type="molecule type" value="Genomic_DNA"/>
</dbReference>
<evidence type="ECO:0000256" key="1">
    <source>
        <dbReference type="ARBA" id="ARBA00004496"/>
    </source>
</evidence>
<feature type="region of interest" description="Disordered" evidence="8">
    <location>
        <begin position="47"/>
        <end position="71"/>
    </location>
</feature>
<dbReference type="Gene3D" id="1.25.10.10">
    <property type="entry name" value="Leucine-rich Repeat Variant"/>
    <property type="match status" value="1"/>
</dbReference>
<evidence type="ECO:0000256" key="6">
    <source>
        <dbReference type="ARBA" id="ARBA00055193"/>
    </source>
</evidence>
<sequence length="910" mass="101174">MATENPMRIVDNNRSVKWASSRGTASFTSPVNSVATDELGLIHRGHNIHRDQSNIAPNRSGSAPPSMEGSYAAFGDLANQQQSSGLENFRSEDKLRCGPTLNPRFPAPTSSGPFYRPMSSLSTHEEEPDDDSSFKGPSDDVAESSGTVLGQNTLLFTGRHKSLVDLIQEDFPRTPSPVFSHTHSSSYVEEPLSHDIQNLSLDSESIKDPSVSPGPLPTQKDELTSKDGSSTSVLLSDGIIVSDVSKNIQKVEDQDKQQLGFDEQNELHQQNTYSHQIAGHNVPGYQSQGARMTSVEMQPILQAPGVPPPLYATAAAYMAPGNSFYPNFNASGLYTPPQYGGYTMGSSYVPPYLAGYPSQTGYPLQFNPDSGQRFSGNPTGETISKGSFMQNSERFYGHQGLTTHPTFPDPLPMQYFQQLVQDPYSVPMQYSRLPSPSIVGSQFDSFTLRGDQKFQFPPSGNLGIPSPRGLSSPTGLGFVPQFHTSPLGSPVMPGSPIGGAGRRYDVGFSQSSARNVGGSYPRWQGQRGTDCIHDHRKHTFLEELKATGAQRLDFSDIVGRIVEFRAKSSLPTNIMFVCIFSIDQHGSRFIQQKLENCSVEEKELIFREVLPHASKLMTDVFGNYVIQKFFEHGTCQQRKELASQLSGHMLPLSLQMYGCRVIQKSKPPSPSLEALEVIELDQKRELVLEFDGHVMRCVRDQNGNHVIQKCIECLPTDKIDFIISAFRGQVAMLSTHPYGCRVIQRVLEHCSDDLRCQSIIDEILESSYDLAQDQYGNYVTQHVLERGKPLERSQIISKLSGKVVRMSQHKYASNVVEKCLEFGDASERELLIEEILVQSEDNDSLLAMMKDQFANYVVQKILDISNDRHREILLHRVQIHLDALKKYTYGKHIVTRFEQLSGYESDTSDT</sequence>
<dbReference type="InterPro" id="IPR033712">
    <property type="entry name" value="Pumilio_RNA-bd"/>
</dbReference>
<dbReference type="GO" id="GO:0003729">
    <property type="term" value="F:mRNA binding"/>
    <property type="evidence" value="ECO:0007669"/>
    <property type="project" value="UniProtKB-ARBA"/>
</dbReference>
<evidence type="ECO:0000313" key="11">
    <source>
        <dbReference type="Proteomes" id="UP001634393"/>
    </source>
</evidence>
<dbReference type="SMART" id="SM00025">
    <property type="entry name" value="Pumilio"/>
    <property type="match status" value="8"/>
</dbReference>
<dbReference type="SUPFAM" id="SSF48371">
    <property type="entry name" value="ARM repeat"/>
    <property type="match status" value="1"/>
</dbReference>
<feature type="compositionally biased region" description="Polar residues" evidence="8">
    <location>
        <begin position="53"/>
        <end position="63"/>
    </location>
</feature>
<evidence type="ECO:0000256" key="4">
    <source>
        <dbReference type="ARBA" id="ARBA00022845"/>
    </source>
</evidence>
<keyword evidence="3" id="KW-0677">Repeat</keyword>
<dbReference type="AlphaFoldDB" id="A0ABD3TFG1"/>
<dbReference type="Pfam" id="PF00806">
    <property type="entry name" value="PUF"/>
    <property type="match status" value="8"/>
</dbReference>
<feature type="region of interest" description="Disordered" evidence="8">
    <location>
        <begin position="204"/>
        <end position="230"/>
    </location>
</feature>
<organism evidence="10 11">
    <name type="scientific">Penstemon smallii</name>
    <dbReference type="NCBI Taxonomy" id="265156"/>
    <lineage>
        <taxon>Eukaryota</taxon>
        <taxon>Viridiplantae</taxon>
        <taxon>Streptophyta</taxon>
        <taxon>Embryophyta</taxon>
        <taxon>Tracheophyta</taxon>
        <taxon>Spermatophyta</taxon>
        <taxon>Magnoliopsida</taxon>
        <taxon>eudicotyledons</taxon>
        <taxon>Gunneridae</taxon>
        <taxon>Pentapetalae</taxon>
        <taxon>asterids</taxon>
        <taxon>lamiids</taxon>
        <taxon>Lamiales</taxon>
        <taxon>Plantaginaceae</taxon>
        <taxon>Cheloneae</taxon>
        <taxon>Penstemon</taxon>
    </lineage>
</organism>
<dbReference type="CDD" id="cd07920">
    <property type="entry name" value="Pumilio"/>
    <property type="match status" value="1"/>
</dbReference>
<accession>A0ABD3TFG1</accession>
<keyword evidence="4" id="KW-0810">Translation regulation</keyword>
<gene>
    <name evidence="10" type="ORF">ACJIZ3_010087</name>
</gene>
<dbReference type="FunFam" id="1.25.10.10:FF:000004">
    <property type="entry name" value="Pumilio homolog 1 isoform 2"/>
    <property type="match status" value="1"/>
</dbReference>
<evidence type="ECO:0000256" key="3">
    <source>
        <dbReference type="ARBA" id="ARBA00022737"/>
    </source>
</evidence>
<evidence type="ECO:0000256" key="8">
    <source>
        <dbReference type="SAM" id="MobiDB-lite"/>
    </source>
</evidence>
<keyword evidence="2" id="KW-0963">Cytoplasm</keyword>
<feature type="repeat" description="Pumilio" evidence="7">
    <location>
        <begin position="689"/>
        <end position="724"/>
    </location>
</feature>
<feature type="repeat" description="Pumilio" evidence="7">
    <location>
        <begin position="725"/>
        <end position="761"/>
    </location>
</feature>
<comment type="subcellular location">
    <subcellularLocation>
        <location evidence="1">Cytoplasm</location>
    </subcellularLocation>
</comment>
<dbReference type="InterPro" id="IPR033133">
    <property type="entry name" value="PUM-HD"/>
</dbReference>
<evidence type="ECO:0000259" key="9">
    <source>
        <dbReference type="PROSITE" id="PS50303"/>
    </source>
</evidence>
<evidence type="ECO:0000313" key="10">
    <source>
        <dbReference type="EMBL" id="KAL3835351.1"/>
    </source>
</evidence>
<evidence type="ECO:0000256" key="5">
    <source>
        <dbReference type="ARBA" id="ARBA00022884"/>
    </source>
</evidence>
<feature type="repeat" description="Pumilio" evidence="7">
    <location>
        <begin position="798"/>
        <end position="833"/>
    </location>
</feature>
<name>A0ABD3TFG1_9LAMI</name>
<dbReference type="GO" id="GO:0006417">
    <property type="term" value="P:regulation of translation"/>
    <property type="evidence" value="ECO:0007669"/>
    <property type="project" value="UniProtKB-KW"/>
</dbReference>
<dbReference type="GO" id="GO:0005737">
    <property type="term" value="C:cytoplasm"/>
    <property type="evidence" value="ECO:0007669"/>
    <property type="project" value="UniProtKB-SubCell"/>
</dbReference>
<reference evidence="10 11" key="1">
    <citation type="submission" date="2024-12" db="EMBL/GenBank/DDBJ databases">
        <title>The unique morphological basis and parallel evolutionary history of personate flowers in Penstemon.</title>
        <authorList>
            <person name="Depatie T.H."/>
            <person name="Wessinger C.A."/>
        </authorList>
    </citation>
    <scope>NUCLEOTIDE SEQUENCE [LARGE SCALE GENOMIC DNA]</scope>
    <source>
        <strain evidence="10">WTNN_2</strain>
        <tissue evidence="10">Leaf</tissue>
    </source>
</reference>
<protein>
    <recommendedName>
        <fullName evidence="9">PUM-HD domain-containing protein</fullName>
    </recommendedName>
</protein>
<proteinExistence type="predicted"/>
<comment type="function">
    <text evidence="6">Sequence-specific RNA-binding protein that regulates translation and mRNA stability by binding the 3'-UTR of target mRNAs. Binds the APUM-binding elements (APBEs) in the 3'-UTR mRNA sequence of CLV1, PNH, WUS and FAS2.</text>
</comment>
<dbReference type="PANTHER" id="PTHR12537">
    <property type="entry name" value="RNA BINDING PROTEIN PUMILIO-RELATED"/>
    <property type="match status" value="1"/>
</dbReference>
<feature type="region of interest" description="Disordered" evidence="8">
    <location>
        <begin position="93"/>
        <end position="146"/>
    </location>
</feature>
<evidence type="ECO:0000256" key="7">
    <source>
        <dbReference type="PROSITE-ProRule" id="PRU00317"/>
    </source>
</evidence>
<dbReference type="PROSITE" id="PS50303">
    <property type="entry name" value="PUM_HD"/>
    <property type="match status" value="1"/>
</dbReference>
<feature type="repeat" description="Pumilio" evidence="7">
    <location>
        <begin position="762"/>
        <end position="797"/>
    </location>
</feature>
<feature type="repeat" description="Pumilio" evidence="7">
    <location>
        <begin position="644"/>
        <end position="679"/>
    </location>
</feature>
<dbReference type="InterPro" id="IPR001313">
    <property type="entry name" value="Pumilio_RNA-bd_rpt"/>
</dbReference>
<feature type="repeat" description="Pumilio" evidence="7">
    <location>
        <begin position="834"/>
        <end position="875"/>
    </location>
</feature>
<dbReference type="Proteomes" id="UP001634393">
    <property type="component" value="Unassembled WGS sequence"/>
</dbReference>
<feature type="repeat" description="Pumilio" evidence="7">
    <location>
        <begin position="608"/>
        <end position="643"/>
    </location>
</feature>
<keyword evidence="11" id="KW-1185">Reference proteome</keyword>
<feature type="domain" description="PUM-HD" evidence="9">
    <location>
        <begin position="536"/>
        <end position="901"/>
    </location>
</feature>
<dbReference type="PANTHER" id="PTHR12537:SF119">
    <property type="entry name" value="PUMILIO HOMOLOG 6, CHLOROPLASTIC"/>
    <property type="match status" value="1"/>
</dbReference>
<dbReference type="InterPro" id="IPR016024">
    <property type="entry name" value="ARM-type_fold"/>
</dbReference>
<keyword evidence="5" id="KW-0694">RNA-binding</keyword>